<proteinExistence type="predicted"/>
<organism evidence="1 2">
    <name type="scientific">Caballeronia zhejiangensis</name>
    <dbReference type="NCBI Taxonomy" id="871203"/>
    <lineage>
        <taxon>Bacteria</taxon>
        <taxon>Pseudomonadati</taxon>
        <taxon>Pseudomonadota</taxon>
        <taxon>Betaproteobacteria</taxon>
        <taxon>Burkholderiales</taxon>
        <taxon>Burkholderiaceae</taxon>
        <taxon>Caballeronia</taxon>
    </lineage>
</organism>
<keyword evidence="2" id="KW-1185">Reference proteome</keyword>
<accession>A0A656QA66</accession>
<protein>
    <submittedName>
        <fullName evidence="1">Uncharacterized protein</fullName>
    </submittedName>
</protein>
<gene>
    <name evidence="1" type="ORF">BG60_26300</name>
</gene>
<reference evidence="1 2" key="1">
    <citation type="submission" date="2014-03" db="EMBL/GenBank/DDBJ databases">
        <title>Draft Genome Sequences of Four Burkholderia Strains.</title>
        <authorList>
            <person name="Liu X.Y."/>
            <person name="Li C.X."/>
            <person name="Xu J.H."/>
        </authorList>
    </citation>
    <scope>NUCLEOTIDE SEQUENCE [LARGE SCALE GENOMIC DNA]</scope>
    <source>
        <strain evidence="1 2">OP-1</strain>
    </source>
</reference>
<comment type="caution">
    <text evidence="1">The sequence shown here is derived from an EMBL/GenBank/DDBJ whole genome shotgun (WGS) entry which is preliminary data.</text>
</comment>
<evidence type="ECO:0000313" key="2">
    <source>
        <dbReference type="Proteomes" id="UP000027451"/>
    </source>
</evidence>
<dbReference type="RefSeq" id="WP_034473781.1">
    <property type="nucleotide sequence ID" value="NZ_JFHD01000040.1"/>
</dbReference>
<sequence>MKSKKTPWFPADIAPVHEGEYECERAEANGPTIRMLAWTAEGGWRYGADVPNEHCAPGMPALMYAPAGDRWRGIAEECPV</sequence>
<evidence type="ECO:0000313" key="1">
    <source>
        <dbReference type="EMBL" id="KDR25988.1"/>
    </source>
</evidence>
<dbReference type="Proteomes" id="UP000027451">
    <property type="component" value="Unassembled WGS sequence"/>
</dbReference>
<dbReference type="AlphaFoldDB" id="A0A656QA66"/>
<name>A0A656QA66_9BURK</name>
<dbReference type="EMBL" id="JFHD01000040">
    <property type="protein sequence ID" value="KDR25988.1"/>
    <property type="molecule type" value="Genomic_DNA"/>
</dbReference>